<protein>
    <submittedName>
        <fullName evidence="3">Uncharacterized protein</fullName>
    </submittedName>
</protein>
<feature type="transmembrane region" description="Helical" evidence="1">
    <location>
        <begin position="194"/>
        <end position="216"/>
    </location>
</feature>
<dbReference type="OrthoDB" id="10393190at2759"/>
<dbReference type="Proteomes" id="UP000247409">
    <property type="component" value="Unassembled WGS sequence"/>
</dbReference>
<dbReference type="EMBL" id="NBIV01000097">
    <property type="protein sequence ID" value="PXF44250.1"/>
    <property type="molecule type" value="Genomic_DNA"/>
</dbReference>
<evidence type="ECO:0000256" key="1">
    <source>
        <dbReference type="SAM" id="Phobius"/>
    </source>
</evidence>
<evidence type="ECO:0000313" key="3">
    <source>
        <dbReference type="EMBL" id="PXF44250.1"/>
    </source>
</evidence>
<feature type="signal peptide" evidence="2">
    <location>
        <begin position="1"/>
        <end position="22"/>
    </location>
</feature>
<keyword evidence="1" id="KW-0472">Membrane</keyword>
<accession>A0A2V3IT12</accession>
<keyword evidence="1" id="KW-0812">Transmembrane</keyword>
<evidence type="ECO:0000256" key="2">
    <source>
        <dbReference type="SAM" id="SignalP"/>
    </source>
</evidence>
<evidence type="ECO:0000313" key="4">
    <source>
        <dbReference type="Proteomes" id="UP000247409"/>
    </source>
</evidence>
<name>A0A2V3IT12_9FLOR</name>
<comment type="caution">
    <text evidence="3">The sequence shown here is derived from an EMBL/GenBank/DDBJ whole genome shotgun (WGS) entry which is preliminary data.</text>
</comment>
<proteinExistence type="predicted"/>
<organism evidence="3 4">
    <name type="scientific">Gracilariopsis chorda</name>
    <dbReference type="NCBI Taxonomy" id="448386"/>
    <lineage>
        <taxon>Eukaryota</taxon>
        <taxon>Rhodophyta</taxon>
        <taxon>Florideophyceae</taxon>
        <taxon>Rhodymeniophycidae</taxon>
        <taxon>Gracilariales</taxon>
        <taxon>Gracilariaceae</taxon>
        <taxon>Gracilariopsis</taxon>
    </lineage>
</organism>
<reference evidence="3 4" key="1">
    <citation type="journal article" date="2018" name="Mol. Biol. Evol.">
        <title>Analysis of the draft genome of the red seaweed Gracilariopsis chorda provides insights into genome size evolution in Rhodophyta.</title>
        <authorList>
            <person name="Lee J."/>
            <person name="Yang E.C."/>
            <person name="Graf L."/>
            <person name="Yang J.H."/>
            <person name="Qiu H."/>
            <person name="Zel Zion U."/>
            <person name="Chan C.X."/>
            <person name="Stephens T.G."/>
            <person name="Weber A.P.M."/>
            <person name="Boo G.H."/>
            <person name="Boo S.M."/>
            <person name="Kim K.M."/>
            <person name="Shin Y."/>
            <person name="Jung M."/>
            <person name="Lee S.J."/>
            <person name="Yim H.S."/>
            <person name="Lee J.H."/>
            <person name="Bhattacharya D."/>
            <person name="Yoon H.S."/>
        </authorList>
    </citation>
    <scope>NUCLEOTIDE SEQUENCE [LARGE SCALE GENOMIC DNA]</scope>
    <source>
        <strain evidence="3 4">SKKU-2015</strain>
        <tissue evidence="3">Whole body</tissue>
    </source>
</reference>
<keyword evidence="4" id="KW-1185">Reference proteome</keyword>
<gene>
    <name evidence="3" type="ORF">BWQ96_06031</name>
</gene>
<keyword evidence="2" id="KW-0732">Signal</keyword>
<feature type="transmembrane region" description="Helical" evidence="1">
    <location>
        <begin position="248"/>
        <end position="272"/>
    </location>
</feature>
<sequence>MWRVLAVMLLVLLVTLVPLVRAMNPCGQPRKPVPGCLPPLARNIHHPDYAHCKNQTCYLFLQEPPFIVVPQFKTRDPLYKPFPCSEPQELHPGLEGIAFEVHALTSSARSSCIFAGQKSQCSFNQLHDFAVWYAQYGFRFAVSGAWIDTPERRCHLTPSAPLVDSSMMIVGANIASPATNALEQVTRPFRTGTWVVLLGVTLSFVLVGIAIAGIVAKKLSKAVYVLTGLKERLQDVNSKRLASSLSMLRAAVSSFGAIVYLFYGAAVVNFLFAQSNVHMTKSVAGLRVSDLSHYAVLKDSALEYVWDASVDPMRRKYDSNESTNYPWKRCSSGKECIEWVYKGTNNVQFAVTYGVLGNHFIHELADCHILTEWRSKQPLATFNIGWLFNRAIPMDEQLEINRQIVGLRIRGTIGEFVSRRKGDATCEEVAVSTIGSLVVLIPIGIFVLPLAAAGLFLVAWAEVWRWKAGRERKAAQEGPGVLVTSSV</sequence>
<feature type="transmembrane region" description="Helical" evidence="1">
    <location>
        <begin position="437"/>
        <end position="463"/>
    </location>
</feature>
<dbReference type="AlphaFoldDB" id="A0A2V3IT12"/>
<feature type="chain" id="PRO_5016150156" evidence="2">
    <location>
        <begin position="23"/>
        <end position="487"/>
    </location>
</feature>
<keyword evidence="1" id="KW-1133">Transmembrane helix</keyword>